<keyword evidence="10" id="KW-0997">Cell inner membrane</keyword>
<dbReference type="PANTHER" id="PTHR28259:SF1">
    <property type="entry name" value="FLUORIDE EXPORT PROTEIN 1-RELATED"/>
    <property type="match status" value="1"/>
</dbReference>
<evidence type="ECO:0000313" key="12">
    <source>
        <dbReference type="Proteomes" id="UP000017396"/>
    </source>
</evidence>
<comment type="subcellular location">
    <subcellularLocation>
        <location evidence="10">Cell inner membrane</location>
        <topology evidence="10">Multi-pass membrane protein</topology>
    </subcellularLocation>
    <subcellularLocation>
        <location evidence="1">Cell membrane</location>
        <topology evidence="1">Multi-pass membrane protein</topology>
    </subcellularLocation>
</comment>
<keyword evidence="12" id="KW-1185">Reference proteome</keyword>
<dbReference type="GO" id="GO:0140114">
    <property type="term" value="P:cellular detoxification of fluoride"/>
    <property type="evidence" value="ECO:0007669"/>
    <property type="project" value="UniProtKB-UniRule"/>
</dbReference>
<name>U5QJZ1_GLOK1</name>
<dbReference type="HAMAP" id="MF_00454">
    <property type="entry name" value="FluC"/>
    <property type="match status" value="1"/>
</dbReference>
<dbReference type="GO" id="GO:0046872">
    <property type="term" value="F:metal ion binding"/>
    <property type="evidence" value="ECO:0007669"/>
    <property type="project" value="UniProtKB-KW"/>
</dbReference>
<dbReference type="InterPro" id="IPR003691">
    <property type="entry name" value="FluC"/>
</dbReference>
<proteinExistence type="inferred from homology"/>
<evidence type="ECO:0000256" key="1">
    <source>
        <dbReference type="ARBA" id="ARBA00004651"/>
    </source>
</evidence>
<keyword evidence="4 10" id="KW-1133">Transmembrane helix</keyword>
<protein>
    <recommendedName>
        <fullName evidence="10">Fluoride-specific ion channel FluC</fullName>
    </recommendedName>
</protein>
<dbReference type="KEGG" id="glj:GKIL_2962"/>
<evidence type="ECO:0000256" key="10">
    <source>
        <dbReference type="HAMAP-Rule" id="MF_00454"/>
    </source>
</evidence>
<accession>U5QJZ1</accession>
<evidence type="ECO:0000256" key="2">
    <source>
        <dbReference type="ARBA" id="ARBA00022475"/>
    </source>
</evidence>
<keyword evidence="10" id="KW-0813">Transport</keyword>
<evidence type="ECO:0000256" key="6">
    <source>
        <dbReference type="ARBA" id="ARBA00023303"/>
    </source>
</evidence>
<dbReference type="HOGENOM" id="CLU_114342_3_0_3"/>
<evidence type="ECO:0000256" key="5">
    <source>
        <dbReference type="ARBA" id="ARBA00023136"/>
    </source>
</evidence>
<sequence>MVRPTFPVPWKNRPLANGLWHTVARREAVVLESILVMVGGGLGSLARYWVGTAVVQRFGTVFPAGTLLINVAGSFVLGVLFALGVLSLVGSRTRLLLGAGFCGGFTTFSTFSVESLNLLQKGSVLPAMVYLLGNVLGGLAAAWLGFGLTKALS</sequence>
<comment type="function">
    <text evidence="9 10">Fluoride-specific ion channel. Important for reducing fluoride concentration in the cell, thus reducing its toxicity.</text>
</comment>
<keyword evidence="3 10" id="KW-0812">Transmembrane</keyword>
<reference evidence="11 12" key="1">
    <citation type="journal article" date="2013" name="PLoS ONE">
        <title>Cultivation and Complete Genome Sequencing of Gloeobacter kilaueensis sp. nov., from a Lava Cave in Kilauea Caldera, Hawai'i.</title>
        <authorList>
            <person name="Saw J.H."/>
            <person name="Schatz M."/>
            <person name="Brown M.V."/>
            <person name="Kunkel D.D."/>
            <person name="Foster J.S."/>
            <person name="Shick H."/>
            <person name="Christensen S."/>
            <person name="Hou S."/>
            <person name="Wan X."/>
            <person name="Donachie S.P."/>
        </authorList>
    </citation>
    <scope>NUCLEOTIDE SEQUENCE [LARGE SCALE GENOMIC DNA]</scope>
    <source>
        <strain evidence="12">JS</strain>
    </source>
</reference>
<comment type="activity regulation">
    <text evidence="10">Na(+) is not transported, but it plays an essential structural role and its presence is essential for fluoride channel function.</text>
</comment>
<feature type="binding site" evidence="10">
    <location>
        <position position="106"/>
    </location>
    <ligand>
        <name>Na(+)</name>
        <dbReference type="ChEBI" id="CHEBI:29101"/>
        <note>structural</note>
    </ligand>
</feature>
<dbReference type="EMBL" id="CP003587">
    <property type="protein sequence ID" value="AGY59208.1"/>
    <property type="molecule type" value="Genomic_DNA"/>
</dbReference>
<dbReference type="STRING" id="1183438.GKIL_2962"/>
<keyword evidence="5 10" id="KW-0472">Membrane</keyword>
<keyword evidence="10" id="KW-0915">Sodium</keyword>
<feature type="transmembrane region" description="Helical" evidence="10">
    <location>
        <begin position="125"/>
        <end position="146"/>
    </location>
</feature>
<dbReference type="AlphaFoldDB" id="U5QJZ1"/>
<comment type="catalytic activity">
    <reaction evidence="8">
        <text>fluoride(in) = fluoride(out)</text>
        <dbReference type="Rhea" id="RHEA:76159"/>
        <dbReference type="ChEBI" id="CHEBI:17051"/>
    </reaction>
    <physiologicalReaction direction="left-to-right" evidence="8">
        <dbReference type="Rhea" id="RHEA:76160"/>
    </physiologicalReaction>
</comment>
<keyword evidence="6 10" id="KW-0407">Ion channel</keyword>
<dbReference type="Pfam" id="PF02537">
    <property type="entry name" value="CRCB"/>
    <property type="match status" value="1"/>
</dbReference>
<dbReference type="eggNOG" id="COG0239">
    <property type="taxonomic scope" value="Bacteria"/>
</dbReference>
<evidence type="ECO:0000256" key="3">
    <source>
        <dbReference type="ARBA" id="ARBA00022692"/>
    </source>
</evidence>
<dbReference type="GO" id="GO:0005886">
    <property type="term" value="C:plasma membrane"/>
    <property type="evidence" value="ECO:0007669"/>
    <property type="project" value="UniProtKB-SubCell"/>
</dbReference>
<dbReference type="NCBIfam" id="TIGR00494">
    <property type="entry name" value="crcB"/>
    <property type="match status" value="1"/>
</dbReference>
<comment type="similarity">
    <text evidence="7 10">Belongs to the fluoride channel Fluc/FEX (TC 1.A.43) family.</text>
</comment>
<feature type="transmembrane region" description="Helical" evidence="10">
    <location>
        <begin position="95"/>
        <end position="113"/>
    </location>
</feature>
<evidence type="ECO:0000313" key="11">
    <source>
        <dbReference type="EMBL" id="AGY59208.1"/>
    </source>
</evidence>
<keyword evidence="2 10" id="KW-1003">Cell membrane</keyword>
<evidence type="ECO:0000256" key="7">
    <source>
        <dbReference type="ARBA" id="ARBA00035120"/>
    </source>
</evidence>
<organism evidence="11 12">
    <name type="scientific">Gloeobacter kilaueensis (strain ATCC BAA-2537 / CCAP 1431/1 / ULC 316 / JS1)</name>
    <dbReference type="NCBI Taxonomy" id="1183438"/>
    <lineage>
        <taxon>Bacteria</taxon>
        <taxon>Bacillati</taxon>
        <taxon>Cyanobacteriota</taxon>
        <taxon>Cyanophyceae</taxon>
        <taxon>Gloeobacterales</taxon>
        <taxon>Gloeobacteraceae</taxon>
        <taxon>Gloeobacter</taxon>
    </lineage>
</organism>
<feature type="transmembrane region" description="Helical" evidence="10">
    <location>
        <begin position="29"/>
        <end position="50"/>
    </location>
</feature>
<gene>
    <name evidence="10" type="primary">fluC</name>
    <name evidence="10" type="synonym">crcB</name>
    <name evidence="11" type="ORF">GKIL_2962</name>
</gene>
<feature type="transmembrane region" description="Helical" evidence="10">
    <location>
        <begin position="62"/>
        <end position="88"/>
    </location>
</feature>
<dbReference type="GO" id="GO:0062054">
    <property type="term" value="F:fluoride channel activity"/>
    <property type="evidence" value="ECO:0007669"/>
    <property type="project" value="UniProtKB-UniRule"/>
</dbReference>
<evidence type="ECO:0000256" key="9">
    <source>
        <dbReference type="ARBA" id="ARBA00049940"/>
    </source>
</evidence>
<keyword evidence="10" id="KW-0406">Ion transport</keyword>
<feature type="binding site" evidence="10">
    <location>
        <position position="103"/>
    </location>
    <ligand>
        <name>Na(+)</name>
        <dbReference type="ChEBI" id="CHEBI:29101"/>
        <note>structural</note>
    </ligand>
</feature>
<keyword evidence="10" id="KW-0479">Metal-binding</keyword>
<dbReference type="PANTHER" id="PTHR28259">
    <property type="entry name" value="FLUORIDE EXPORT PROTEIN 1-RELATED"/>
    <property type="match status" value="1"/>
</dbReference>
<evidence type="ECO:0000256" key="4">
    <source>
        <dbReference type="ARBA" id="ARBA00022989"/>
    </source>
</evidence>
<dbReference type="Proteomes" id="UP000017396">
    <property type="component" value="Chromosome"/>
</dbReference>
<evidence type="ECO:0000256" key="8">
    <source>
        <dbReference type="ARBA" id="ARBA00035585"/>
    </source>
</evidence>